<dbReference type="GeneID" id="112684294"/>
<dbReference type="RefSeq" id="XP_025411515.1">
    <property type="nucleotide sequence ID" value="XM_025555730.1"/>
</dbReference>
<evidence type="ECO:0000256" key="1">
    <source>
        <dbReference type="SAM" id="Phobius"/>
    </source>
</evidence>
<name>A0A8B8FMD3_9HEMI</name>
<keyword evidence="1" id="KW-0472">Membrane</keyword>
<feature type="transmembrane region" description="Helical" evidence="1">
    <location>
        <begin position="90"/>
        <end position="116"/>
    </location>
</feature>
<accession>A0A8B8FMD3</accession>
<evidence type="ECO:0000313" key="3">
    <source>
        <dbReference type="RefSeq" id="XP_025411515.1"/>
    </source>
</evidence>
<organism evidence="2 3">
    <name type="scientific">Sipha flava</name>
    <name type="common">yellow sugarcane aphid</name>
    <dbReference type="NCBI Taxonomy" id="143950"/>
    <lineage>
        <taxon>Eukaryota</taxon>
        <taxon>Metazoa</taxon>
        <taxon>Ecdysozoa</taxon>
        <taxon>Arthropoda</taxon>
        <taxon>Hexapoda</taxon>
        <taxon>Insecta</taxon>
        <taxon>Pterygota</taxon>
        <taxon>Neoptera</taxon>
        <taxon>Paraneoptera</taxon>
        <taxon>Hemiptera</taxon>
        <taxon>Sternorrhyncha</taxon>
        <taxon>Aphidomorpha</taxon>
        <taxon>Aphidoidea</taxon>
        <taxon>Aphididae</taxon>
        <taxon>Sipha</taxon>
    </lineage>
</organism>
<evidence type="ECO:0000313" key="2">
    <source>
        <dbReference type="Proteomes" id="UP000694846"/>
    </source>
</evidence>
<protein>
    <submittedName>
        <fullName evidence="3">Uncharacterized protein LOC112684294</fullName>
    </submittedName>
</protein>
<proteinExistence type="predicted"/>
<dbReference type="Proteomes" id="UP000694846">
    <property type="component" value="Unplaced"/>
</dbReference>
<gene>
    <name evidence="3" type="primary">LOC112684294</name>
</gene>
<keyword evidence="1" id="KW-1133">Transmembrane helix</keyword>
<keyword evidence="2" id="KW-1185">Reference proteome</keyword>
<keyword evidence="1" id="KW-0812">Transmembrane</keyword>
<dbReference type="AlphaFoldDB" id="A0A8B8FMD3"/>
<sequence length="117" mass="13373">MAEETEMLIEQGSNDSCFASATHTSCPVRVCSGGTFVQRHPPEYVWWTLRVSPVFEDICWSWNRRTCIGHGRVGATNQTPGRFRRGPERIVTFGVIHYFLILHCALHLLLLLLLFLL</sequence>
<reference evidence="3" key="1">
    <citation type="submission" date="2025-08" db="UniProtKB">
        <authorList>
            <consortium name="RefSeq"/>
        </authorList>
    </citation>
    <scope>IDENTIFICATION</scope>
    <source>
        <tissue evidence="3">Whole body</tissue>
    </source>
</reference>